<name>A0A506PP85_9FLAO</name>
<dbReference type="PANTHER" id="PTHR43364">
    <property type="entry name" value="NADH-SPECIFIC METHYLGLYOXAL REDUCTASE-RELATED"/>
    <property type="match status" value="1"/>
</dbReference>
<dbReference type="PRINTS" id="PR00069">
    <property type="entry name" value="ALDKETRDTASE"/>
</dbReference>
<dbReference type="GO" id="GO:0005829">
    <property type="term" value="C:cytosol"/>
    <property type="evidence" value="ECO:0007669"/>
    <property type="project" value="TreeGrafter"/>
</dbReference>
<comment type="caution">
    <text evidence="2">The sequence shown here is derived from an EMBL/GenBank/DDBJ whole genome shotgun (WGS) entry which is preliminary data.</text>
</comment>
<dbReference type="Pfam" id="PF00248">
    <property type="entry name" value="Aldo_ket_red"/>
    <property type="match status" value="1"/>
</dbReference>
<gene>
    <name evidence="2" type="ORF">FJ651_05880</name>
</gene>
<dbReference type="InterPro" id="IPR023210">
    <property type="entry name" value="NADP_OxRdtase_dom"/>
</dbReference>
<reference evidence="2 3" key="1">
    <citation type="submission" date="2019-06" db="EMBL/GenBank/DDBJ databases">
        <title>Flavobacteriaceae Paucihalobacterium erythroidium CWB-1, complete genome.</title>
        <authorList>
            <person name="Wu S."/>
        </authorList>
    </citation>
    <scope>NUCLEOTIDE SEQUENCE [LARGE SCALE GENOMIC DNA]</scope>
    <source>
        <strain evidence="2 3">CWB-1</strain>
    </source>
</reference>
<dbReference type="RefSeq" id="WP_140989528.1">
    <property type="nucleotide sequence ID" value="NZ_VHIQ01000002.1"/>
</dbReference>
<dbReference type="InterPro" id="IPR036812">
    <property type="entry name" value="NAD(P)_OxRdtase_dom_sf"/>
</dbReference>
<dbReference type="EMBL" id="VHIQ01000002">
    <property type="protein sequence ID" value="TPV35052.1"/>
    <property type="molecule type" value="Genomic_DNA"/>
</dbReference>
<dbReference type="Proteomes" id="UP000317332">
    <property type="component" value="Unassembled WGS sequence"/>
</dbReference>
<dbReference type="OrthoDB" id="9773828at2"/>
<accession>A0A506PP85</accession>
<sequence length="290" mass="32869">MPNPSYSRLISGTMTWGIWGKNFNTSQMIKIIKHSINQGITTFDHADIYGDYTTEADFGKAFKESGIKRDAIQLISKCGIQLIGNSRPNKVKHYNYSKDYILQSVEDSLNKLQTNYLDVLLIHRPSPLMCPKTIADAVNQLKKEGKIKQFGVSNFTVSQMTMLSSYIEISANQIECSLMHPEAMFNGVLDYAITNKQISMAWSPLGHFYKEKSEQTKLITQSLQQLSKKYEATTDQLLLAWLLKHPAKIHPVIGTGNFERISQSAKSVEIDLELQDWFMLLEASKGHEIP</sequence>
<dbReference type="InterPro" id="IPR020471">
    <property type="entry name" value="AKR"/>
</dbReference>
<dbReference type="SUPFAM" id="SSF51430">
    <property type="entry name" value="NAD(P)-linked oxidoreductase"/>
    <property type="match status" value="1"/>
</dbReference>
<keyword evidence="3" id="KW-1185">Reference proteome</keyword>
<evidence type="ECO:0000313" key="2">
    <source>
        <dbReference type="EMBL" id="TPV35052.1"/>
    </source>
</evidence>
<dbReference type="Gene3D" id="3.20.20.100">
    <property type="entry name" value="NADP-dependent oxidoreductase domain"/>
    <property type="match status" value="1"/>
</dbReference>
<evidence type="ECO:0000313" key="3">
    <source>
        <dbReference type="Proteomes" id="UP000317332"/>
    </source>
</evidence>
<organism evidence="2 3">
    <name type="scientific">Paucihalobacter ruber</name>
    <dbReference type="NCBI Taxonomy" id="2567861"/>
    <lineage>
        <taxon>Bacteria</taxon>
        <taxon>Pseudomonadati</taxon>
        <taxon>Bacteroidota</taxon>
        <taxon>Flavobacteriia</taxon>
        <taxon>Flavobacteriales</taxon>
        <taxon>Flavobacteriaceae</taxon>
        <taxon>Paucihalobacter</taxon>
    </lineage>
</organism>
<dbReference type="GO" id="GO:0016491">
    <property type="term" value="F:oxidoreductase activity"/>
    <property type="evidence" value="ECO:0007669"/>
    <property type="project" value="InterPro"/>
</dbReference>
<protein>
    <submittedName>
        <fullName evidence="2">Aldo/keto reductase</fullName>
    </submittedName>
</protein>
<feature type="domain" description="NADP-dependent oxidoreductase" evidence="1">
    <location>
        <begin position="8"/>
        <end position="277"/>
    </location>
</feature>
<dbReference type="PANTHER" id="PTHR43364:SF1">
    <property type="entry name" value="OXIDOREDUCTASE YDHF"/>
    <property type="match status" value="1"/>
</dbReference>
<dbReference type="CDD" id="cd19092">
    <property type="entry name" value="AKR_BsYcsN_EcYdhF-like"/>
    <property type="match status" value="1"/>
</dbReference>
<evidence type="ECO:0000259" key="1">
    <source>
        <dbReference type="Pfam" id="PF00248"/>
    </source>
</evidence>
<proteinExistence type="predicted"/>
<dbReference type="AlphaFoldDB" id="A0A506PP85"/>
<dbReference type="InterPro" id="IPR050523">
    <property type="entry name" value="AKR_Detox_Biosynth"/>
</dbReference>